<dbReference type="InterPro" id="IPR009799">
    <property type="entry name" value="EthD_dom"/>
</dbReference>
<dbReference type="EMBL" id="BAABGT010000115">
    <property type="protein sequence ID" value="GAA4558766.1"/>
    <property type="molecule type" value="Genomic_DNA"/>
</dbReference>
<dbReference type="NCBIfam" id="TIGR02118">
    <property type="entry name" value="EthD family reductase"/>
    <property type="match status" value="1"/>
</dbReference>
<evidence type="ECO:0000313" key="3">
    <source>
        <dbReference type="Proteomes" id="UP001501598"/>
    </source>
</evidence>
<keyword evidence="3" id="KW-1185">Reference proteome</keyword>
<dbReference type="Proteomes" id="UP001501598">
    <property type="component" value="Unassembled WGS sequence"/>
</dbReference>
<name>A0ABP8S2U1_9PSEU</name>
<reference evidence="3" key="1">
    <citation type="journal article" date="2019" name="Int. J. Syst. Evol. Microbiol.">
        <title>The Global Catalogue of Microorganisms (GCM) 10K type strain sequencing project: providing services to taxonomists for standard genome sequencing and annotation.</title>
        <authorList>
            <consortium name="The Broad Institute Genomics Platform"/>
            <consortium name="The Broad Institute Genome Sequencing Center for Infectious Disease"/>
            <person name="Wu L."/>
            <person name="Ma J."/>
        </authorList>
    </citation>
    <scope>NUCLEOTIDE SEQUENCE [LARGE SCALE GENOMIC DNA]</scope>
    <source>
        <strain evidence="3">JCM 17906</strain>
    </source>
</reference>
<gene>
    <name evidence="2" type="ORF">GCM10023175_65520</name>
</gene>
<sequence>MFKLVGLWSAPAEADVEEFEKHYAEVHVPLAKAVPGLRRITLTRAGEGFAGAEPAFYRLAEMYFDSPEAMAESAGSDEWHAMHADGGHLVERYGLTLQAGAGWEE</sequence>
<protein>
    <recommendedName>
        <fullName evidence="1">EthD domain-containing protein</fullName>
    </recommendedName>
</protein>
<accession>A0ABP8S2U1</accession>
<evidence type="ECO:0000313" key="2">
    <source>
        <dbReference type="EMBL" id="GAA4558766.1"/>
    </source>
</evidence>
<feature type="domain" description="EthD" evidence="1">
    <location>
        <begin position="14"/>
        <end position="91"/>
    </location>
</feature>
<dbReference type="InterPro" id="IPR011008">
    <property type="entry name" value="Dimeric_a/b-barrel"/>
</dbReference>
<dbReference type="Pfam" id="PF07110">
    <property type="entry name" value="EthD"/>
    <property type="match status" value="1"/>
</dbReference>
<dbReference type="RefSeq" id="WP_345426960.1">
    <property type="nucleotide sequence ID" value="NZ_BAABGT010000115.1"/>
</dbReference>
<dbReference type="SUPFAM" id="SSF54909">
    <property type="entry name" value="Dimeric alpha+beta barrel"/>
    <property type="match status" value="1"/>
</dbReference>
<dbReference type="Gene3D" id="3.30.70.100">
    <property type="match status" value="1"/>
</dbReference>
<comment type="caution">
    <text evidence="2">The sequence shown here is derived from an EMBL/GenBank/DDBJ whole genome shotgun (WGS) entry which is preliminary data.</text>
</comment>
<proteinExistence type="predicted"/>
<evidence type="ECO:0000259" key="1">
    <source>
        <dbReference type="Pfam" id="PF07110"/>
    </source>
</evidence>
<organism evidence="2 3">
    <name type="scientific">Pseudonocardia xishanensis</name>
    <dbReference type="NCBI Taxonomy" id="630995"/>
    <lineage>
        <taxon>Bacteria</taxon>
        <taxon>Bacillati</taxon>
        <taxon>Actinomycetota</taxon>
        <taxon>Actinomycetes</taxon>
        <taxon>Pseudonocardiales</taxon>
        <taxon>Pseudonocardiaceae</taxon>
        <taxon>Pseudonocardia</taxon>
    </lineage>
</organism>